<keyword evidence="1" id="KW-0472">Membrane</keyword>
<feature type="transmembrane region" description="Helical" evidence="1">
    <location>
        <begin position="83"/>
        <end position="100"/>
    </location>
</feature>
<dbReference type="AlphaFoldDB" id="A0A0N0E1X4"/>
<dbReference type="InterPro" id="IPR036259">
    <property type="entry name" value="MFS_trans_sf"/>
</dbReference>
<dbReference type="STRING" id="50340.PF66_05262"/>
<dbReference type="EMBL" id="JSYZ01000022">
    <property type="protein sequence ID" value="KPA88210.1"/>
    <property type="molecule type" value="Genomic_DNA"/>
</dbReference>
<keyword evidence="1" id="KW-1133">Transmembrane helix</keyword>
<keyword evidence="1" id="KW-0812">Transmembrane</keyword>
<dbReference type="PANTHER" id="PTHR23537">
    <property type="match status" value="1"/>
</dbReference>
<feature type="transmembrane region" description="Helical" evidence="1">
    <location>
        <begin position="16"/>
        <end position="37"/>
    </location>
</feature>
<evidence type="ECO:0000256" key="1">
    <source>
        <dbReference type="SAM" id="Phobius"/>
    </source>
</evidence>
<feature type="transmembrane region" description="Helical" evidence="1">
    <location>
        <begin position="106"/>
        <end position="130"/>
    </location>
</feature>
<protein>
    <submittedName>
        <fullName evidence="2">Arabinose efflux permease family protein</fullName>
    </submittedName>
</protein>
<dbReference type="RefSeq" id="WP_054060947.1">
    <property type="nucleotide sequence ID" value="NZ_JSYZ01000022.1"/>
</dbReference>
<evidence type="ECO:0000313" key="3">
    <source>
        <dbReference type="Proteomes" id="UP000037931"/>
    </source>
</evidence>
<organism evidence="2 3">
    <name type="scientific">Pseudomonas asplenii</name>
    <dbReference type="NCBI Taxonomy" id="53407"/>
    <lineage>
        <taxon>Bacteria</taxon>
        <taxon>Pseudomonadati</taxon>
        <taxon>Pseudomonadota</taxon>
        <taxon>Gammaproteobacteria</taxon>
        <taxon>Pseudomonadales</taxon>
        <taxon>Pseudomonadaceae</taxon>
        <taxon>Pseudomonas</taxon>
    </lineage>
</organism>
<dbReference type="GO" id="GO:0005886">
    <property type="term" value="C:plasma membrane"/>
    <property type="evidence" value="ECO:0007669"/>
    <property type="project" value="TreeGrafter"/>
</dbReference>
<feature type="transmembrane region" description="Helical" evidence="1">
    <location>
        <begin position="57"/>
        <end position="76"/>
    </location>
</feature>
<dbReference type="OrthoDB" id="9797953at2"/>
<dbReference type="Pfam" id="PF06779">
    <property type="entry name" value="MFS_4"/>
    <property type="match status" value="1"/>
</dbReference>
<dbReference type="InterPro" id="IPR010645">
    <property type="entry name" value="MFS_4"/>
</dbReference>
<dbReference type="Proteomes" id="UP000037931">
    <property type="component" value="Unassembled WGS sequence"/>
</dbReference>
<feature type="transmembrane region" description="Helical" evidence="1">
    <location>
        <begin position="142"/>
        <end position="160"/>
    </location>
</feature>
<feature type="transmembrane region" description="Helical" evidence="1">
    <location>
        <begin position="301"/>
        <end position="323"/>
    </location>
</feature>
<dbReference type="Gene3D" id="1.20.1250.20">
    <property type="entry name" value="MFS general substrate transporter like domains"/>
    <property type="match status" value="1"/>
</dbReference>
<proteinExistence type="predicted"/>
<dbReference type="SUPFAM" id="SSF103473">
    <property type="entry name" value="MFS general substrate transporter"/>
    <property type="match status" value="1"/>
</dbReference>
<dbReference type="PATRIC" id="fig|50340.43.peg.2970"/>
<feature type="transmembrane region" description="Helical" evidence="1">
    <location>
        <begin position="368"/>
        <end position="387"/>
    </location>
</feature>
<evidence type="ECO:0000313" key="2">
    <source>
        <dbReference type="EMBL" id="KPA88210.1"/>
    </source>
</evidence>
<feature type="transmembrane region" description="Helical" evidence="1">
    <location>
        <begin position="249"/>
        <end position="266"/>
    </location>
</feature>
<accession>A0A0N0E1X4</accession>
<feature type="transmembrane region" description="Helical" evidence="1">
    <location>
        <begin position="335"/>
        <end position="356"/>
    </location>
</feature>
<feature type="transmembrane region" description="Helical" evidence="1">
    <location>
        <begin position="172"/>
        <end position="192"/>
    </location>
</feature>
<sequence length="389" mass="39939">MLASPLDTSASLNRPFTSALAAAAVIAVGMGFGRFAFTGVYPVMVGEGVLSVSDGTLAASANYLGYLIGALLAARLQAPSARHWGLVSVVATVISLGLLGGVSSPWAIILIRGAAGVFSALSMIAASLWLLQHRAHPEGAPILYAGVGVGIALSAELLAVGERFALDAYQLWGVLAVASLILGGGGALLLDGRPLASRPTQAATLRLDHLPLAAWRLIGLYGLSGLGYIITATYLPLLVKDALGSVNPVHLWAVFGLGAAPSCYLWHRAHGRFGTRAALRGNLSLQGIGVLLPAISQTPAAYIASALVVGATFMGTVTIAMPAAKRVSADFRMNIMAVMTAAHGIGQILGPLIAGALYARTHSFNPSLWTATLALWLAAALTVGPVTRE</sequence>
<gene>
    <name evidence="2" type="ORF">PF66_05262</name>
</gene>
<comment type="caution">
    <text evidence="2">The sequence shown here is derived from an EMBL/GenBank/DDBJ whole genome shotgun (WGS) entry which is preliminary data.</text>
</comment>
<dbReference type="CDD" id="cd06180">
    <property type="entry name" value="MFS_YjiJ"/>
    <property type="match status" value="1"/>
</dbReference>
<feature type="transmembrane region" description="Helical" evidence="1">
    <location>
        <begin position="213"/>
        <end position="237"/>
    </location>
</feature>
<reference evidence="2 3" key="1">
    <citation type="journal article" date="2015" name="PLoS ONE">
        <title>Rice-Infecting Pseudomonas Genomes Are Highly Accessorized and Harbor Multiple Putative Virulence Mechanisms to Cause Sheath Brown Rot.</title>
        <authorList>
            <person name="Quibod I.L."/>
            <person name="Grande G."/>
            <person name="Oreiro E.G."/>
            <person name="Borja F.N."/>
            <person name="Dossa G.S."/>
            <person name="Mauleon R."/>
            <person name="Cruz C.V."/>
            <person name="Oliva R."/>
        </authorList>
    </citation>
    <scope>NUCLEOTIDE SEQUENCE [LARGE SCALE GENOMIC DNA]</scope>
    <source>
        <strain evidence="2 3">IRRI 6609</strain>
    </source>
</reference>
<name>A0A0N0E1X4_9PSED</name>
<keyword evidence="3" id="KW-1185">Reference proteome</keyword>
<dbReference type="PANTHER" id="PTHR23537:SF1">
    <property type="entry name" value="SUGAR TRANSPORTER"/>
    <property type="match status" value="1"/>
</dbReference>